<gene>
    <name evidence="2" type="ORF">MMAD_54970</name>
</gene>
<proteinExistence type="predicted"/>
<evidence type="ECO:0000313" key="3">
    <source>
        <dbReference type="Proteomes" id="UP000466517"/>
    </source>
</evidence>
<dbReference type="AlphaFoldDB" id="A0A7I7XQ80"/>
<feature type="region of interest" description="Disordered" evidence="1">
    <location>
        <begin position="86"/>
        <end position="105"/>
    </location>
</feature>
<evidence type="ECO:0000313" key="2">
    <source>
        <dbReference type="EMBL" id="BBZ31202.1"/>
    </source>
</evidence>
<geneLocation type="plasmid" evidence="3">
    <name>pjcm13574 dna</name>
</geneLocation>
<dbReference type="KEGG" id="mmag:MMAD_54970"/>
<dbReference type="Proteomes" id="UP000466517">
    <property type="component" value="Plasmid pJCM13574"/>
</dbReference>
<keyword evidence="2" id="KW-0614">Plasmid</keyword>
<dbReference type="RefSeq" id="WP_163744656.1">
    <property type="nucleotide sequence ID" value="NZ_AP022611.1"/>
</dbReference>
<sequence>MSEPLTARMRLAAELRHLHISGGKRPYKDIVSRASAQSRSFSFSTSSVGEWLNGTSVPNPVGKLAVFVRAMTGSDQLDDSLRRLHHDAERESRQPPGRRPGGTATAVAVTPSHIPRLDAVHYVDIDRLYDLVLSHGTRIEVPDLDWTVRRGPGHVRFRRTLVEELDTVALRAKRFVQTLDLRQLHQGDLLIFDTQVRTRNGAAPNQHVRLTGDLNRDPHIYIQRRGVRILLPLKPEMITTDTAYGCLSEGTTRLAGVCRIKHRVTDEGERRRMPATDKVQYLGTPLVLGSTDIFSEHADLRASPVFDAIDVENEASLTIGPWLGPFTVAPRDPSE</sequence>
<name>A0A7I7XQ80_9MYCO</name>
<dbReference type="EMBL" id="AP022611">
    <property type="protein sequence ID" value="BBZ31202.1"/>
    <property type="molecule type" value="Genomic_DNA"/>
</dbReference>
<keyword evidence="3" id="KW-1185">Reference proteome</keyword>
<protein>
    <submittedName>
        <fullName evidence="2">Uncharacterized protein</fullName>
    </submittedName>
</protein>
<organism evidence="2 3">
    <name type="scientific">Mycolicibacterium madagascariense</name>
    <dbReference type="NCBI Taxonomy" id="212765"/>
    <lineage>
        <taxon>Bacteria</taxon>
        <taxon>Bacillati</taxon>
        <taxon>Actinomycetota</taxon>
        <taxon>Actinomycetes</taxon>
        <taxon>Mycobacteriales</taxon>
        <taxon>Mycobacteriaceae</taxon>
        <taxon>Mycolicibacterium</taxon>
    </lineage>
</organism>
<accession>A0A7I7XQ80</accession>
<reference evidence="2 3" key="1">
    <citation type="journal article" date="2019" name="Emerg. Microbes Infect.">
        <title>Comprehensive subspecies identification of 175 nontuberculous mycobacteria species based on 7547 genomic profiles.</title>
        <authorList>
            <person name="Matsumoto Y."/>
            <person name="Kinjo T."/>
            <person name="Motooka D."/>
            <person name="Nabeya D."/>
            <person name="Jung N."/>
            <person name="Uechi K."/>
            <person name="Horii T."/>
            <person name="Iida T."/>
            <person name="Fujita J."/>
            <person name="Nakamura S."/>
        </authorList>
    </citation>
    <scope>NUCLEOTIDE SEQUENCE [LARGE SCALE GENOMIC DNA]</scope>
    <source>
        <strain evidence="2 3">JCM 13574</strain>
        <plasmid evidence="3">pjcm13574 dna</plasmid>
    </source>
</reference>
<evidence type="ECO:0000256" key="1">
    <source>
        <dbReference type="SAM" id="MobiDB-lite"/>
    </source>
</evidence>